<evidence type="ECO:0000256" key="8">
    <source>
        <dbReference type="ARBA" id="ARBA00022833"/>
    </source>
</evidence>
<dbReference type="Gene3D" id="3.30.40.10">
    <property type="entry name" value="Zinc/RING finger domain, C3HC4 (zinc finger)"/>
    <property type="match status" value="1"/>
</dbReference>
<organism evidence="13">
    <name type="scientific">Adineta vaga</name>
    <name type="common">Rotifer</name>
    <name type="synonym">Callidina vaga</name>
    <dbReference type="NCBI Taxonomy" id="104782"/>
    <lineage>
        <taxon>Eukaryota</taxon>
        <taxon>Metazoa</taxon>
        <taxon>Spiralia</taxon>
        <taxon>Gnathifera</taxon>
        <taxon>Rotifera</taxon>
        <taxon>Eurotatoria</taxon>
        <taxon>Bdelloidea</taxon>
        <taxon>Adinetida</taxon>
        <taxon>Adinetidae</taxon>
        <taxon>Adineta</taxon>
    </lineage>
</organism>
<dbReference type="InterPro" id="IPR044066">
    <property type="entry name" value="TRIAD_supradom"/>
</dbReference>
<dbReference type="Pfam" id="PF00097">
    <property type="entry name" value="zf-C3HC4"/>
    <property type="match status" value="1"/>
</dbReference>
<dbReference type="GO" id="GO:0008270">
    <property type="term" value="F:zinc ion binding"/>
    <property type="evidence" value="ECO:0007669"/>
    <property type="project" value="UniProtKB-KW"/>
</dbReference>
<evidence type="ECO:0000256" key="9">
    <source>
        <dbReference type="PROSITE-ProRule" id="PRU00175"/>
    </source>
</evidence>
<feature type="domain" description="RING-type" evidence="10">
    <location>
        <begin position="203"/>
        <end position="250"/>
    </location>
</feature>
<dbReference type="PANTHER" id="PTHR11685">
    <property type="entry name" value="RBR FAMILY RING FINGER AND IBR DOMAIN-CONTAINING"/>
    <property type="match status" value="1"/>
</dbReference>
<evidence type="ECO:0000313" key="13">
    <source>
        <dbReference type="EMBL" id="ACD88958.1"/>
    </source>
</evidence>
<dbReference type="Pfam" id="PF01485">
    <property type="entry name" value="IBR"/>
    <property type="match status" value="1"/>
</dbReference>
<keyword evidence="8" id="KW-0862">Zinc</keyword>
<evidence type="ECO:0000256" key="1">
    <source>
        <dbReference type="ARBA" id="ARBA00001798"/>
    </source>
</evidence>
<feature type="domain" description="RING-type" evidence="12">
    <location>
        <begin position="199"/>
        <end position="433"/>
    </location>
</feature>
<evidence type="ECO:0000256" key="6">
    <source>
        <dbReference type="ARBA" id="ARBA00022771"/>
    </source>
</evidence>
<evidence type="ECO:0000256" key="5">
    <source>
        <dbReference type="ARBA" id="ARBA00022737"/>
    </source>
</evidence>
<dbReference type="InterPro" id="IPR031127">
    <property type="entry name" value="E3_UB_ligase_RBR"/>
</dbReference>
<dbReference type="AlphaFoldDB" id="B3G3Y7"/>
<dbReference type="Gene3D" id="2.20.25.20">
    <property type="match status" value="1"/>
</dbReference>
<reference evidence="13" key="1">
    <citation type="journal article" date="2009" name="Mol. Biol. Evol.">
        <title>Degenerate tetraploidy was established before bdelloid rotifer families diverged.</title>
        <authorList>
            <person name="Hur J.H."/>
            <person name="Van Doninck K."/>
            <person name="Mandigo M.L."/>
            <person name="Meselson M."/>
        </authorList>
    </citation>
    <scope>NUCLEOTIDE SEQUENCE</scope>
</reference>
<evidence type="ECO:0000256" key="7">
    <source>
        <dbReference type="ARBA" id="ARBA00022786"/>
    </source>
</evidence>
<dbReference type="CDD" id="cd20336">
    <property type="entry name" value="Rcat_RBR"/>
    <property type="match status" value="1"/>
</dbReference>
<dbReference type="CDD" id="cd23821">
    <property type="entry name" value="RWD_IMPACT"/>
    <property type="match status" value="1"/>
</dbReference>
<keyword evidence="3" id="KW-0808">Transferase</keyword>
<dbReference type="PROSITE" id="PS50089">
    <property type="entry name" value="ZF_RING_2"/>
    <property type="match status" value="1"/>
</dbReference>
<dbReference type="GO" id="GO:0016567">
    <property type="term" value="P:protein ubiquitination"/>
    <property type="evidence" value="ECO:0007669"/>
    <property type="project" value="InterPro"/>
</dbReference>
<dbReference type="SUPFAM" id="SSF57850">
    <property type="entry name" value="RING/U-box"/>
    <property type="match status" value="4"/>
</dbReference>
<feature type="domain" description="RWD" evidence="11">
    <location>
        <begin position="28"/>
        <end position="149"/>
    </location>
</feature>
<dbReference type="SMART" id="SM00184">
    <property type="entry name" value="RING"/>
    <property type="match status" value="2"/>
</dbReference>
<proteinExistence type="predicted"/>
<dbReference type="FunFam" id="3.30.40.10:FF:000137">
    <property type="entry name" value="RanBP-type and C3HC4-type zinc finger-containing protein 1"/>
    <property type="match status" value="1"/>
</dbReference>
<keyword evidence="13" id="KW-0436">Ligase</keyword>
<dbReference type="InterPro" id="IPR016135">
    <property type="entry name" value="UBQ-conjugating_enzyme/RWD"/>
</dbReference>
<evidence type="ECO:0000256" key="2">
    <source>
        <dbReference type="ARBA" id="ARBA00012251"/>
    </source>
</evidence>
<dbReference type="SMART" id="SM00647">
    <property type="entry name" value="IBR"/>
    <property type="match status" value="2"/>
</dbReference>
<dbReference type="GO" id="GO:0016874">
    <property type="term" value="F:ligase activity"/>
    <property type="evidence" value="ECO:0007669"/>
    <property type="project" value="UniProtKB-KW"/>
</dbReference>
<dbReference type="EC" id="2.3.2.31" evidence="2"/>
<dbReference type="Pfam" id="PF05773">
    <property type="entry name" value="RWD"/>
    <property type="match status" value="1"/>
</dbReference>
<dbReference type="Gene3D" id="3.10.110.10">
    <property type="entry name" value="Ubiquitin Conjugating Enzyme"/>
    <property type="match status" value="1"/>
</dbReference>
<protein>
    <recommendedName>
        <fullName evidence="2">RBR-type E3 ubiquitin transferase</fullName>
        <ecNumber evidence="2">2.3.2.31</ecNumber>
    </recommendedName>
</protein>
<dbReference type="GO" id="GO:0061630">
    <property type="term" value="F:ubiquitin protein ligase activity"/>
    <property type="evidence" value="ECO:0007669"/>
    <property type="project" value="UniProtKB-EC"/>
</dbReference>
<keyword evidence="6 9" id="KW-0863">Zinc-finger</keyword>
<dbReference type="PROSITE" id="PS51873">
    <property type="entry name" value="TRIAD"/>
    <property type="match status" value="1"/>
</dbReference>
<keyword evidence="4" id="KW-0479">Metal-binding</keyword>
<evidence type="ECO:0000259" key="11">
    <source>
        <dbReference type="PROSITE" id="PS50908"/>
    </source>
</evidence>
<name>B3G3Y7_ADIVA</name>
<dbReference type="PROSITE" id="PS00518">
    <property type="entry name" value="ZF_RING_1"/>
    <property type="match status" value="1"/>
</dbReference>
<dbReference type="EMBL" id="EU637017">
    <property type="protein sequence ID" value="ACD88958.1"/>
    <property type="molecule type" value="Genomic_DNA"/>
</dbReference>
<dbReference type="InterPro" id="IPR002867">
    <property type="entry name" value="IBR_dom"/>
</dbReference>
<dbReference type="SMART" id="SM00591">
    <property type="entry name" value="RWD"/>
    <property type="match status" value="1"/>
</dbReference>
<comment type="catalytic activity">
    <reaction evidence="1">
        <text>[E2 ubiquitin-conjugating enzyme]-S-ubiquitinyl-L-cysteine + [acceptor protein]-L-lysine = [E2 ubiquitin-conjugating enzyme]-L-cysteine + [acceptor protein]-N(6)-ubiquitinyl-L-lysine.</text>
        <dbReference type="EC" id="2.3.2.31"/>
    </reaction>
</comment>
<dbReference type="Gene3D" id="1.20.120.1750">
    <property type="match status" value="1"/>
</dbReference>
<sequence length="528" mass="61713">MVLRKTEVISKRKEKIIKMTQNKQQQQEELLILKSILGDTITDLGDDNDQFEIDIEFQLPSPFYLRLVDTSNQLSTQIQHLPPLILTVHFHEQYPSSIDSPTFVLSSCYLSRQYLENMCEKLDQIWEQNISEPIVYQWIECLKESFLSVNELCLTNTDIDNEHDEPRAMSSYEPDQATSIYEHLIEYNRTKENERFLQEYHECPICISSDIPGRDMIRLFKCNHAFCRQCLREYGQLQINTGSVEWLLCPHSECQLAMLPSEIKLIVNDNQLYEKYERLLLQKTLEQMLDVVWCPRCQQPVLTGNENDNLALCDQCRFPFCKKCKKTYHSETLCGKDLELAELKANYRKLRQAFHKHKLSSTETDNLLREFLAVAKMENTTRLCPNPLCRTPIEKNEGCDHMYCIRCRRPFNWSDAKDETAETKILFEVFQNDMSQVHDLLSNGPNTDVDSASLNTLQSKSLPLVVKLFNSRTIKCPYVKCEKIQVKFGTSNYIICQYCKRGFCSSCGRSVISEKTHFKRSCKRYSNE</sequence>
<evidence type="ECO:0000256" key="3">
    <source>
        <dbReference type="ARBA" id="ARBA00022679"/>
    </source>
</evidence>
<evidence type="ECO:0000259" key="12">
    <source>
        <dbReference type="PROSITE" id="PS51873"/>
    </source>
</evidence>
<dbReference type="InterPro" id="IPR017907">
    <property type="entry name" value="Znf_RING_CS"/>
</dbReference>
<evidence type="ECO:0000259" key="10">
    <source>
        <dbReference type="PROSITE" id="PS50089"/>
    </source>
</evidence>
<dbReference type="InterPro" id="IPR013083">
    <property type="entry name" value="Znf_RING/FYVE/PHD"/>
</dbReference>
<evidence type="ECO:0000256" key="4">
    <source>
        <dbReference type="ARBA" id="ARBA00022723"/>
    </source>
</evidence>
<dbReference type="CDD" id="cd20335">
    <property type="entry name" value="BRcat_RBR"/>
    <property type="match status" value="1"/>
</dbReference>
<dbReference type="SUPFAM" id="SSF54495">
    <property type="entry name" value="UBC-like"/>
    <property type="match status" value="1"/>
</dbReference>
<dbReference type="InterPro" id="IPR018957">
    <property type="entry name" value="Znf_C3HC4_RING-type"/>
</dbReference>
<keyword evidence="5" id="KW-0677">Repeat</keyword>
<dbReference type="PROSITE" id="PS50908">
    <property type="entry name" value="RWD"/>
    <property type="match status" value="1"/>
</dbReference>
<keyword evidence="7" id="KW-0833">Ubl conjugation pathway</keyword>
<dbReference type="InterPro" id="IPR001841">
    <property type="entry name" value="Znf_RING"/>
</dbReference>
<accession>B3G3Y7</accession>
<dbReference type="CDD" id="cd20341">
    <property type="entry name" value="BRcat_RBR_RNF14"/>
    <property type="match status" value="1"/>
</dbReference>
<dbReference type="InterPro" id="IPR006575">
    <property type="entry name" value="RWD_dom"/>
</dbReference>